<dbReference type="EMBL" id="JAODUP010000225">
    <property type="protein sequence ID" value="KAK2155966.1"/>
    <property type="molecule type" value="Genomic_DNA"/>
</dbReference>
<keyword evidence="3" id="KW-1185">Reference proteome</keyword>
<feature type="compositionally biased region" description="Basic and acidic residues" evidence="1">
    <location>
        <begin position="27"/>
        <end position="36"/>
    </location>
</feature>
<accession>A0AAD9N5Q0</accession>
<dbReference type="AlphaFoldDB" id="A0AAD9N5Q0"/>
<feature type="region of interest" description="Disordered" evidence="1">
    <location>
        <begin position="10"/>
        <end position="97"/>
    </location>
</feature>
<evidence type="ECO:0000313" key="2">
    <source>
        <dbReference type="EMBL" id="KAK2155966.1"/>
    </source>
</evidence>
<reference evidence="2" key="1">
    <citation type="journal article" date="2023" name="Mol. Biol. Evol.">
        <title>Third-Generation Sequencing Reveals the Adaptive Role of the Epigenome in Three Deep-Sea Polychaetes.</title>
        <authorList>
            <person name="Perez M."/>
            <person name="Aroh O."/>
            <person name="Sun Y."/>
            <person name="Lan Y."/>
            <person name="Juniper S.K."/>
            <person name="Young C.R."/>
            <person name="Angers B."/>
            <person name="Qian P.Y."/>
        </authorList>
    </citation>
    <scope>NUCLEOTIDE SEQUENCE</scope>
    <source>
        <strain evidence="2">P08H-3</strain>
    </source>
</reference>
<evidence type="ECO:0000313" key="3">
    <source>
        <dbReference type="Proteomes" id="UP001208570"/>
    </source>
</evidence>
<gene>
    <name evidence="2" type="ORF">LSH36_225g02022</name>
</gene>
<evidence type="ECO:0000256" key="1">
    <source>
        <dbReference type="SAM" id="MobiDB-lite"/>
    </source>
</evidence>
<proteinExistence type="predicted"/>
<protein>
    <submittedName>
        <fullName evidence="2">Uncharacterized protein</fullName>
    </submittedName>
</protein>
<organism evidence="2 3">
    <name type="scientific">Paralvinella palmiformis</name>
    <dbReference type="NCBI Taxonomy" id="53620"/>
    <lineage>
        <taxon>Eukaryota</taxon>
        <taxon>Metazoa</taxon>
        <taxon>Spiralia</taxon>
        <taxon>Lophotrochozoa</taxon>
        <taxon>Annelida</taxon>
        <taxon>Polychaeta</taxon>
        <taxon>Sedentaria</taxon>
        <taxon>Canalipalpata</taxon>
        <taxon>Terebellida</taxon>
        <taxon>Terebelliformia</taxon>
        <taxon>Alvinellidae</taxon>
        <taxon>Paralvinella</taxon>
    </lineage>
</organism>
<comment type="caution">
    <text evidence="2">The sequence shown here is derived from an EMBL/GenBank/DDBJ whole genome shotgun (WGS) entry which is preliminary data.</text>
</comment>
<dbReference type="Proteomes" id="UP001208570">
    <property type="component" value="Unassembled WGS sequence"/>
</dbReference>
<name>A0AAD9N5Q0_9ANNE</name>
<feature type="compositionally biased region" description="Basic and acidic residues" evidence="1">
    <location>
        <begin position="66"/>
        <end position="79"/>
    </location>
</feature>
<sequence>MAIRLSRIIDLNDDNVRDFPRRRRSQAKKEQQHTNYEKQAGSPIPTKCDPEYANVTPDAKTSSLDPEPKNETKQLKHVEGPSGDLYAVSYKTELKDK</sequence>